<evidence type="ECO:0000313" key="18">
    <source>
        <dbReference type="Proteomes" id="UP001165405"/>
    </source>
</evidence>
<dbReference type="InterPro" id="IPR012338">
    <property type="entry name" value="Beta-lactam/transpept-like"/>
</dbReference>
<dbReference type="GO" id="GO:0071555">
    <property type="term" value="P:cell wall organization"/>
    <property type="evidence" value="ECO:0007669"/>
    <property type="project" value="UniProtKB-KW"/>
</dbReference>
<gene>
    <name evidence="17" type="ORF">L1785_13950</name>
</gene>
<keyword evidence="5" id="KW-0328">Glycosyltransferase</keyword>
<dbReference type="GO" id="GO:0008360">
    <property type="term" value="P:regulation of cell shape"/>
    <property type="evidence" value="ECO:0007669"/>
    <property type="project" value="UniProtKB-KW"/>
</dbReference>
<keyword evidence="9" id="KW-0573">Peptidoglycan synthesis</keyword>
<name>A0AA41QFB3_9MICO</name>
<dbReference type="GO" id="GO:0008658">
    <property type="term" value="F:penicillin binding"/>
    <property type="evidence" value="ECO:0007669"/>
    <property type="project" value="InterPro"/>
</dbReference>
<dbReference type="GO" id="GO:0008955">
    <property type="term" value="F:peptidoglycan glycosyltransferase activity"/>
    <property type="evidence" value="ECO:0007669"/>
    <property type="project" value="UniProtKB-EC"/>
</dbReference>
<dbReference type="Pfam" id="PF00912">
    <property type="entry name" value="Transgly"/>
    <property type="match status" value="1"/>
</dbReference>
<dbReference type="InterPro" id="IPR023346">
    <property type="entry name" value="Lysozyme-like_dom_sf"/>
</dbReference>
<dbReference type="InterPro" id="IPR001264">
    <property type="entry name" value="Glyco_trans_51"/>
</dbReference>
<evidence type="ECO:0000256" key="11">
    <source>
        <dbReference type="ARBA" id="ARBA00023316"/>
    </source>
</evidence>
<protein>
    <submittedName>
        <fullName evidence="17">Transglycosylase domain-containing protein</fullName>
    </submittedName>
</protein>
<evidence type="ECO:0000256" key="14">
    <source>
        <dbReference type="SAM" id="MobiDB-lite"/>
    </source>
</evidence>
<dbReference type="GO" id="GO:0009002">
    <property type="term" value="F:serine-type D-Ala-D-Ala carboxypeptidase activity"/>
    <property type="evidence" value="ECO:0007669"/>
    <property type="project" value="UniProtKB-EC"/>
</dbReference>
<proteinExistence type="inferred from homology"/>
<evidence type="ECO:0000256" key="9">
    <source>
        <dbReference type="ARBA" id="ARBA00022984"/>
    </source>
</evidence>
<keyword evidence="7" id="KW-0378">Hydrolase</keyword>
<evidence type="ECO:0000256" key="8">
    <source>
        <dbReference type="ARBA" id="ARBA00022960"/>
    </source>
</evidence>
<feature type="compositionally biased region" description="Pro residues" evidence="14">
    <location>
        <begin position="721"/>
        <end position="730"/>
    </location>
</feature>
<evidence type="ECO:0000259" key="16">
    <source>
        <dbReference type="Pfam" id="PF00912"/>
    </source>
</evidence>
<dbReference type="AlphaFoldDB" id="A0AA41QFB3"/>
<evidence type="ECO:0000256" key="3">
    <source>
        <dbReference type="ARBA" id="ARBA00022645"/>
    </source>
</evidence>
<dbReference type="InterPro" id="IPR036950">
    <property type="entry name" value="PBP_transglycosylase"/>
</dbReference>
<dbReference type="PANTHER" id="PTHR32282:SF33">
    <property type="entry name" value="PEPTIDOGLYCAN GLYCOSYLTRANSFERASE"/>
    <property type="match status" value="1"/>
</dbReference>
<evidence type="ECO:0000256" key="2">
    <source>
        <dbReference type="ARBA" id="ARBA00007739"/>
    </source>
</evidence>
<dbReference type="InterPro" id="IPR050396">
    <property type="entry name" value="Glycosyltr_51/Transpeptidase"/>
</dbReference>
<sequence length="770" mass="80708">MANPREPRRITRTIPATQLIALLLAFVLTAGAGGVIASGLVIPLAASLDTVTDNGVALFEEVPDELTPGPLSEQSRVWAADGTTLLATFFSQNRIVVPLDQVSQAMKDAVIAIEDERFYEHGGVDPQGIVRAAVKNSSGGETEGASTLTQQYVKNVLIEEALTSDNPFGILEAREDSLERKLREAKLAIALETTMSKDEILQGYLNIAQFGLSVYGVETASQHYFGKSAKDLSPIEAATIAGITKAPGQYDPTVNAEKAQERRNSVLYKMWQLGYIASTAEYEQYVATPIADTLHLQPVNIGCQSAGGAAFFCEYVIKEISQSPEFGETENIRESLLYRGGLDIITTLDPAKQTAAEASISGAVPATDSSNLEAAIASVEPGTGKIVAMAQNVPFDASEAPAPRTTAVNYAADPLHGGSRGFQVGSNFKPFVLAEWLRSGHRLNDTVSANSRTYTPSEFNTPCVRRLSGPSWTPANSDGAGSGSMPVIEATYKSVNTAYMSMGVQLNLCDLRQTAFSMGFRPTNSVSGGAHAVQVPTVEDINIQAPMILGTQESSPLYQAAAYATLASGGTYCEPIAILKVTDNAGNELPVPSANCNPNALPANIANTMTSAMENVFTKGTARGQGLDGGRPAAGKTGTTNLSWHTWFTGYTRQLSTSVWVGDVEGLVEHFDYTVNGKYWKGPLYGSYVAAPAWNDYMNAASLGMPVEGFGAPDPNLVGTPPAPPTPAPTDPGQGQTDPATPPVIVLPPGGGDGGDGGDGGGGGGGGGTP</sequence>
<keyword evidence="8" id="KW-0133">Cell shape</keyword>
<keyword evidence="18" id="KW-1185">Reference proteome</keyword>
<organism evidence="17 18">
    <name type="scientific">Antribacter soli</name>
    <dbReference type="NCBI Taxonomy" id="2910976"/>
    <lineage>
        <taxon>Bacteria</taxon>
        <taxon>Bacillati</taxon>
        <taxon>Actinomycetota</taxon>
        <taxon>Actinomycetes</taxon>
        <taxon>Micrococcales</taxon>
        <taxon>Promicromonosporaceae</taxon>
        <taxon>Antribacter</taxon>
    </lineage>
</organism>
<dbReference type="PANTHER" id="PTHR32282">
    <property type="entry name" value="BINDING PROTEIN TRANSPEPTIDASE, PUTATIVE-RELATED"/>
    <property type="match status" value="1"/>
</dbReference>
<dbReference type="Proteomes" id="UP001165405">
    <property type="component" value="Unassembled WGS sequence"/>
</dbReference>
<dbReference type="Pfam" id="PF00905">
    <property type="entry name" value="Transpeptidase"/>
    <property type="match status" value="1"/>
</dbReference>
<comment type="catalytic activity">
    <reaction evidence="12">
        <text>Preferential cleavage: (Ac)2-L-Lys-D-Ala-|-D-Ala. Also transpeptidation of peptidyl-alanyl moieties that are N-acyl substituents of D-alanine.</text>
        <dbReference type="EC" id="3.4.16.4"/>
    </reaction>
</comment>
<evidence type="ECO:0000256" key="13">
    <source>
        <dbReference type="ARBA" id="ARBA00049902"/>
    </source>
</evidence>
<dbReference type="GO" id="GO:0009252">
    <property type="term" value="P:peptidoglycan biosynthetic process"/>
    <property type="evidence" value="ECO:0007669"/>
    <property type="project" value="UniProtKB-KW"/>
</dbReference>
<keyword evidence="6" id="KW-0808">Transferase</keyword>
<reference evidence="17" key="1">
    <citation type="submission" date="2022-01" db="EMBL/GenBank/DDBJ databases">
        <title>Antribacter sp. nov., isolated from Guizhou of China.</title>
        <authorList>
            <person name="Chengliang C."/>
            <person name="Ya Z."/>
        </authorList>
    </citation>
    <scope>NUCLEOTIDE SEQUENCE</scope>
    <source>
        <strain evidence="17">KLBMP 9083</strain>
    </source>
</reference>
<keyword evidence="3" id="KW-0121">Carboxypeptidase</keyword>
<feature type="compositionally biased region" description="Gly residues" evidence="14">
    <location>
        <begin position="749"/>
        <end position="770"/>
    </location>
</feature>
<comment type="catalytic activity">
    <reaction evidence="13">
        <text>[GlcNAc-(1-&gt;4)-Mur2Ac(oyl-L-Ala-gamma-D-Glu-L-Lys-D-Ala-D-Ala)](n)-di-trans,octa-cis-undecaprenyl diphosphate + beta-D-GlcNAc-(1-&gt;4)-Mur2Ac(oyl-L-Ala-gamma-D-Glu-L-Lys-D-Ala-D-Ala)-di-trans,octa-cis-undecaprenyl diphosphate = [GlcNAc-(1-&gt;4)-Mur2Ac(oyl-L-Ala-gamma-D-Glu-L-Lys-D-Ala-D-Ala)](n+1)-di-trans,octa-cis-undecaprenyl diphosphate + di-trans,octa-cis-undecaprenyl diphosphate + H(+)</text>
        <dbReference type="Rhea" id="RHEA:23708"/>
        <dbReference type="Rhea" id="RHEA-COMP:9602"/>
        <dbReference type="Rhea" id="RHEA-COMP:9603"/>
        <dbReference type="ChEBI" id="CHEBI:15378"/>
        <dbReference type="ChEBI" id="CHEBI:58405"/>
        <dbReference type="ChEBI" id="CHEBI:60033"/>
        <dbReference type="ChEBI" id="CHEBI:78435"/>
        <dbReference type="EC" id="2.4.99.28"/>
    </reaction>
</comment>
<dbReference type="Gene3D" id="3.40.710.10">
    <property type="entry name" value="DD-peptidase/beta-lactamase superfamily"/>
    <property type="match status" value="1"/>
</dbReference>
<evidence type="ECO:0000256" key="12">
    <source>
        <dbReference type="ARBA" id="ARBA00034000"/>
    </source>
</evidence>
<feature type="domain" description="Penicillin-binding protein transpeptidase" evidence="15">
    <location>
        <begin position="379"/>
        <end position="661"/>
    </location>
</feature>
<dbReference type="SUPFAM" id="SSF53955">
    <property type="entry name" value="Lysozyme-like"/>
    <property type="match status" value="1"/>
</dbReference>
<evidence type="ECO:0000256" key="10">
    <source>
        <dbReference type="ARBA" id="ARBA00023268"/>
    </source>
</evidence>
<feature type="domain" description="Glycosyl transferase family 51" evidence="16">
    <location>
        <begin position="85"/>
        <end position="270"/>
    </location>
</feature>
<dbReference type="RefSeq" id="WP_236089881.1">
    <property type="nucleotide sequence ID" value="NZ_JAKGSG010000038.1"/>
</dbReference>
<comment type="similarity">
    <text evidence="1">In the C-terminal section; belongs to the transpeptidase family.</text>
</comment>
<keyword evidence="10" id="KW-0511">Multifunctional enzyme</keyword>
<dbReference type="InterPro" id="IPR001460">
    <property type="entry name" value="PCN-bd_Tpept"/>
</dbReference>
<dbReference type="SUPFAM" id="SSF56601">
    <property type="entry name" value="beta-lactamase/transpeptidase-like"/>
    <property type="match status" value="1"/>
</dbReference>
<accession>A0AA41QFB3</accession>
<keyword evidence="4" id="KW-0645">Protease</keyword>
<evidence type="ECO:0000259" key="15">
    <source>
        <dbReference type="Pfam" id="PF00905"/>
    </source>
</evidence>
<dbReference type="GO" id="GO:0030288">
    <property type="term" value="C:outer membrane-bounded periplasmic space"/>
    <property type="evidence" value="ECO:0007669"/>
    <property type="project" value="TreeGrafter"/>
</dbReference>
<comment type="caution">
    <text evidence="17">The sequence shown here is derived from an EMBL/GenBank/DDBJ whole genome shotgun (WGS) entry which is preliminary data.</text>
</comment>
<dbReference type="GO" id="GO:0006508">
    <property type="term" value="P:proteolysis"/>
    <property type="evidence" value="ECO:0007669"/>
    <property type="project" value="UniProtKB-KW"/>
</dbReference>
<evidence type="ECO:0000256" key="6">
    <source>
        <dbReference type="ARBA" id="ARBA00022679"/>
    </source>
</evidence>
<evidence type="ECO:0000256" key="4">
    <source>
        <dbReference type="ARBA" id="ARBA00022670"/>
    </source>
</evidence>
<dbReference type="EMBL" id="JAKGSG010000038">
    <property type="protein sequence ID" value="MCF4122081.1"/>
    <property type="molecule type" value="Genomic_DNA"/>
</dbReference>
<evidence type="ECO:0000256" key="5">
    <source>
        <dbReference type="ARBA" id="ARBA00022676"/>
    </source>
</evidence>
<evidence type="ECO:0000256" key="1">
    <source>
        <dbReference type="ARBA" id="ARBA00007090"/>
    </source>
</evidence>
<evidence type="ECO:0000313" key="17">
    <source>
        <dbReference type="EMBL" id="MCF4122081.1"/>
    </source>
</evidence>
<comment type="similarity">
    <text evidence="2">In the N-terminal section; belongs to the glycosyltransferase 51 family.</text>
</comment>
<keyword evidence="11" id="KW-0961">Cell wall biogenesis/degradation</keyword>
<feature type="region of interest" description="Disordered" evidence="14">
    <location>
        <begin position="712"/>
        <end position="770"/>
    </location>
</feature>
<evidence type="ECO:0000256" key="7">
    <source>
        <dbReference type="ARBA" id="ARBA00022801"/>
    </source>
</evidence>
<dbReference type="Gene3D" id="1.10.3810.10">
    <property type="entry name" value="Biosynthetic peptidoglycan transglycosylase-like"/>
    <property type="match status" value="1"/>
</dbReference>
<dbReference type="FunFam" id="1.10.3810.10:FF:000001">
    <property type="entry name" value="Penicillin-binding protein 1A"/>
    <property type="match status" value="1"/>
</dbReference>